<dbReference type="InterPro" id="IPR003313">
    <property type="entry name" value="AraC-bd"/>
</dbReference>
<accession>A0A1I2HK24</accession>
<keyword evidence="6" id="KW-1185">Reference proteome</keyword>
<evidence type="ECO:0000313" key="5">
    <source>
        <dbReference type="EMBL" id="SFF29640.1"/>
    </source>
</evidence>
<evidence type="ECO:0000313" key="6">
    <source>
        <dbReference type="Proteomes" id="UP000198855"/>
    </source>
</evidence>
<evidence type="ECO:0000256" key="2">
    <source>
        <dbReference type="ARBA" id="ARBA00023125"/>
    </source>
</evidence>
<dbReference type="InterPro" id="IPR037923">
    <property type="entry name" value="HTH-like"/>
</dbReference>
<keyword evidence="3" id="KW-0804">Transcription</keyword>
<dbReference type="GO" id="GO:0043565">
    <property type="term" value="F:sequence-specific DNA binding"/>
    <property type="evidence" value="ECO:0007669"/>
    <property type="project" value="InterPro"/>
</dbReference>
<dbReference type="SMART" id="SM00342">
    <property type="entry name" value="HTH_ARAC"/>
    <property type="match status" value="1"/>
</dbReference>
<dbReference type="EMBL" id="FOMT01000007">
    <property type="protein sequence ID" value="SFF29640.1"/>
    <property type="molecule type" value="Genomic_DNA"/>
</dbReference>
<dbReference type="PANTHER" id="PTHR43280:SF30">
    <property type="entry name" value="MMSAB OPERON REGULATORY PROTEIN"/>
    <property type="match status" value="1"/>
</dbReference>
<proteinExistence type="predicted"/>
<gene>
    <name evidence="5" type="ORF">SAMN05216378_5847</name>
</gene>
<feature type="domain" description="HTH araC/xylS-type" evidence="4">
    <location>
        <begin position="182"/>
        <end position="281"/>
    </location>
</feature>
<keyword evidence="2 5" id="KW-0238">DNA-binding</keyword>
<dbReference type="AlphaFoldDB" id="A0A1I2HK24"/>
<dbReference type="Pfam" id="PF02311">
    <property type="entry name" value="AraC_binding"/>
    <property type="match status" value="1"/>
</dbReference>
<protein>
    <submittedName>
        <fullName evidence="5">AraC-type DNA-binding protein</fullName>
    </submittedName>
</protein>
<reference evidence="6" key="1">
    <citation type="submission" date="2016-10" db="EMBL/GenBank/DDBJ databases">
        <authorList>
            <person name="Varghese N."/>
            <person name="Submissions S."/>
        </authorList>
    </citation>
    <scope>NUCLEOTIDE SEQUENCE [LARGE SCALE GENOMIC DNA]</scope>
    <source>
        <strain evidence="6">CGMCC 1.10784</strain>
    </source>
</reference>
<dbReference type="InterPro" id="IPR018062">
    <property type="entry name" value="HTH_AraC-typ_CS"/>
</dbReference>
<evidence type="ECO:0000256" key="1">
    <source>
        <dbReference type="ARBA" id="ARBA00023015"/>
    </source>
</evidence>
<evidence type="ECO:0000256" key="3">
    <source>
        <dbReference type="ARBA" id="ARBA00023163"/>
    </source>
</evidence>
<dbReference type="CDD" id="cd06986">
    <property type="entry name" value="cupin_MmsR-like_N"/>
    <property type="match status" value="1"/>
</dbReference>
<dbReference type="InterPro" id="IPR009057">
    <property type="entry name" value="Homeodomain-like_sf"/>
</dbReference>
<dbReference type="Gene3D" id="1.10.10.60">
    <property type="entry name" value="Homeodomain-like"/>
    <property type="match status" value="2"/>
</dbReference>
<organism evidence="5 6">
    <name type="scientific">Paenibacillus catalpae</name>
    <dbReference type="NCBI Taxonomy" id="1045775"/>
    <lineage>
        <taxon>Bacteria</taxon>
        <taxon>Bacillati</taxon>
        <taxon>Bacillota</taxon>
        <taxon>Bacilli</taxon>
        <taxon>Bacillales</taxon>
        <taxon>Paenibacillaceae</taxon>
        <taxon>Paenibacillus</taxon>
    </lineage>
</organism>
<keyword evidence="1" id="KW-0805">Transcription regulation</keyword>
<dbReference type="RefSeq" id="WP_091190401.1">
    <property type="nucleotide sequence ID" value="NZ_FOMT01000007.1"/>
</dbReference>
<dbReference type="STRING" id="1045775.SAMN05216378_5847"/>
<dbReference type="OrthoDB" id="9813413at2"/>
<dbReference type="InterPro" id="IPR018060">
    <property type="entry name" value="HTH_AraC"/>
</dbReference>
<sequence length="287" mass="32684">MRQDTYKVASNPVITYNEHMNVLFAGESQTKPSHQRGPKVYDFYLMHTVLEGKGEFSCGGSSYPLRAGHTFLIEPEQLVSYISDADEPWLYRWVAFNGPHAAELVQSAGFSVASPVSETSQIRRVGVLYNQIFSVFRKGDPAAHLKASGYLQLLLAEFCSVHQLSGDNTALTTMDETEKLMQQMIHYLSTQYAQPVSIEQMAESFGYNRAYLSRVFKRYTGESPITFLLKLRIDKARQMIREREGLTIEQIAASVGLQDSLYFSKQFRRFYGLSPSAYRESMRQMKT</sequence>
<dbReference type="Gene3D" id="2.60.120.280">
    <property type="entry name" value="Regulatory protein AraC"/>
    <property type="match status" value="1"/>
</dbReference>
<dbReference type="PROSITE" id="PS01124">
    <property type="entry name" value="HTH_ARAC_FAMILY_2"/>
    <property type="match status" value="1"/>
</dbReference>
<dbReference type="GO" id="GO:0003700">
    <property type="term" value="F:DNA-binding transcription factor activity"/>
    <property type="evidence" value="ECO:0007669"/>
    <property type="project" value="InterPro"/>
</dbReference>
<dbReference type="Pfam" id="PF12833">
    <property type="entry name" value="HTH_18"/>
    <property type="match status" value="1"/>
</dbReference>
<dbReference type="InterPro" id="IPR020449">
    <property type="entry name" value="Tscrpt_reg_AraC-type_HTH"/>
</dbReference>
<dbReference type="PANTHER" id="PTHR43280">
    <property type="entry name" value="ARAC-FAMILY TRANSCRIPTIONAL REGULATOR"/>
    <property type="match status" value="1"/>
</dbReference>
<dbReference type="Proteomes" id="UP000198855">
    <property type="component" value="Unassembled WGS sequence"/>
</dbReference>
<name>A0A1I2HK24_9BACL</name>
<evidence type="ECO:0000259" key="4">
    <source>
        <dbReference type="PROSITE" id="PS01124"/>
    </source>
</evidence>
<dbReference type="PROSITE" id="PS00041">
    <property type="entry name" value="HTH_ARAC_FAMILY_1"/>
    <property type="match status" value="1"/>
</dbReference>
<dbReference type="SUPFAM" id="SSF51215">
    <property type="entry name" value="Regulatory protein AraC"/>
    <property type="match status" value="1"/>
</dbReference>
<dbReference type="PRINTS" id="PR00032">
    <property type="entry name" value="HTHARAC"/>
</dbReference>
<dbReference type="SUPFAM" id="SSF46689">
    <property type="entry name" value="Homeodomain-like"/>
    <property type="match status" value="2"/>
</dbReference>